<dbReference type="InterPro" id="IPR002772">
    <property type="entry name" value="Glyco_hydro_3_C"/>
</dbReference>
<evidence type="ECO:0000256" key="6">
    <source>
        <dbReference type="ARBA" id="ARBA00022801"/>
    </source>
</evidence>
<dbReference type="Gene3D" id="3.40.50.1700">
    <property type="entry name" value="Glycoside hydrolase family 3 C-terminal domain"/>
    <property type="match status" value="2"/>
</dbReference>
<keyword evidence="9" id="KW-0326">Glycosidase</keyword>
<comment type="pathway">
    <text evidence="2">Glycan metabolism; cellulose degradation.</text>
</comment>
<dbReference type="Pfam" id="PF01915">
    <property type="entry name" value="Glyco_hydro_3_C"/>
    <property type="match status" value="1"/>
</dbReference>
<feature type="domain" description="Glycoside hydrolase family 3 C-terminal" evidence="12">
    <location>
        <begin position="230"/>
        <end position="391"/>
    </location>
</feature>
<protein>
    <recommendedName>
        <fullName evidence="4">beta-glucosidase</fullName>
        <ecNumber evidence="4">3.2.1.21</ecNumber>
    </recommendedName>
</protein>
<comment type="catalytic activity">
    <reaction evidence="1">
        <text>Hydrolysis of terminal, non-reducing beta-D-glucosyl residues with release of beta-D-glucose.</text>
        <dbReference type="EC" id="3.2.1.21"/>
    </reaction>
</comment>
<dbReference type="SUPFAM" id="SSF51445">
    <property type="entry name" value="(Trans)glycosidases"/>
    <property type="match status" value="1"/>
</dbReference>
<keyword evidence="5" id="KW-0732">Signal</keyword>
<dbReference type="InterPro" id="IPR036881">
    <property type="entry name" value="Glyco_hydro_3_C_sf"/>
</dbReference>
<feature type="domain" description="Glycoside hydrolase family 3 N-terminal" evidence="11">
    <location>
        <begin position="8"/>
        <end position="140"/>
    </location>
</feature>
<evidence type="ECO:0000259" key="12">
    <source>
        <dbReference type="Pfam" id="PF01915"/>
    </source>
</evidence>
<dbReference type="SUPFAM" id="SSF52279">
    <property type="entry name" value="Beta-D-glucan exohydrolase, C-terminal domain"/>
    <property type="match status" value="1"/>
</dbReference>
<keyword evidence="7" id="KW-0325">Glycoprotein</keyword>
<dbReference type="InterPro" id="IPR001764">
    <property type="entry name" value="Glyco_hydro_3_N"/>
</dbReference>
<keyword evidence="6" id="KW-0378">Hydrolase</keyword>
<dbReference type="RefSeq" id="XP_016641900.1">
    <property type="nucleotide sequence ID" value="XM_016788466.1"/>
</dbReference>
<keyword evidence="10" id="KW-0624">Polysaccharide degradation</keyword>
<dbReference type="PANTHER" id="PTHR42715">
    <property type="entry name" value="BETA-GLUCOSIDASE"/>
    <property type="match status" value="1"/>
</dbReference>
<dbReference type="PRINTS" id="PR00133">
    <property type="entry name" value="GLHYDRLASE3"/>
</dbReference>
<evidence type="ECO:0000256" key="7">
    <source>
        <dbReference type="ARBA" id="ARBA00023180"/>
    </source>
</evidence>
<dbReference type="VEuPathDB" id="FungiDB:SAPIO_CDS6338"/>
<evidence type="ECO:0000256" key="8">
    <source>
        <dbReference type="ARBA" id="ARBA00023277"/>
    </source>
</evidence>
<comment type="similarity">
    <text evidence="3">Belongs to the glycosyl hydrolase 3 family.</text>
</comment>
<keyword evidence="14" id="KW-1185">Reference proteome</keyword>
<dbReference type="GO" id="GO:0008422">
    <property type="term" value="F:beta-glucosidase activity"/>
    <property type="evidence" value="ECO:0007669"/>
    <property type="project" value="UniProtKB-EC"/>
</dbReference>
<evidence type="ECO:0000256" key="5">
    <source>
        <dbReference type="ARBA" id="ARBA00022729"/>
    </source>
</evidence>
<organism evidence="13 14">
    <name type="scientific">Pseudallescheria apiosperma</name>
    <name type="common">Scedosporium apiospermum</name>
    <dbReference type="NCBI Taxonomy" id="563466"/>
    <lineage>
        <taxon>Eukaryota</taxon>
        <taxon>Fungi</taxon>
        <taxon>Dikarya</taxon>
        <taxon>Ascomycota</taxon>
        <taxon>Pezizomycotina</taxon>
        <taxon>Sordariomycetes</taxon>
        <taxon>Hypocreomycetidae</taxon>
        <taxon>Microascales</taxon>
        <taxon>Microascaceae</taxon>
        <taxon>Scedosporium</taxon>
    </lineage>
</organism>
<evidence type="ECO:0000256" key="10">
    <source>
        <dbReference type="ARBA" id="ARBA00023326"/>
    </source>
</evidence>
<evidence type="ECO:0000256" key="1">
    <source>
        <dbReference type="ARBA" id="ARBA00000448"/>
    </source>
</evidence>
<evidence type="ECO:0000256" key="2">
    <source>
        <dbReference type="ARBA" id="ARBA00004987"/>
    </source>
</evidence>
<proteinExistence type="inferred from homology"/>
<dbReference type="Gene3D" id="3.20.20.300">
    <property type="entry name" value="Glycoside hydrolase, family 3, N-terminal domain"/>
    <property type="match status" value="1"/>
</dbReference>
<evidence type="ECO:0000256" key="9">
    <source>
        <dbReference type="ARBA" id="ARBA00023295"/>
    </source>
</evidence>
<sequence length="464" mass="49780">MSEVFPGEGWNKKLALERGSAMANEFKEKGVNVALGPAVGALGRVVTGGRNREAFSVDPYLSGALVYETVVGMQNRGVMACTKNFIANEQELHRQPVGDVTAVSSNVDDKTMHELYMWPFQNAVLAGTASVMCSYQQVNNSYGFVVSDWGAQYPGSGVSSALAGLDIVMPGPNLWGGNLTKAVRNGTAPESRVTDMAARTLAAWYKTGQNKGFPRPANPVLYQGADEGHVLVKNRNKLPLKTPKMLSVFGYSAKAPDQSAPGVGTGGRNAWALGLLATDTREILLRMAGLGDAPIPPIAINGTILSGGGSGSTTPSAYLSPLDALNQRAYKDSTAIFHDLTSAAPAVDPASDARIMMGNAWAGEGYDQSVLRVEYTDNLIRSVADQCSKAIASDENLSSKLPYTDAKNESDYGHLLNPDAADGVYKYFPQSNFDEGVYIDYRRFDKENITPRYEFGFGLSYTTF</sequence>
<dbReference type="GeneID" id="27725410"/>
<evidence type="ECO:0000313" key="14">
    <source>
        <dbReference type="Proteomes" id="UP000028545"/>
    </source>
</evidence>
<dbReference type="PANTHER" id="PTHR42715:SF5">
    <property type="entry name" value="BETA-GLUCOSIDASE M-RELATED"/>
    <property type="match status" value="1"/>
</dbReference>
<dbReference type="AlphaFoldDB" id="A0A084G439"/>
<dbReference type="KEGG" id="sapo:SAPIO_CDS6338"/>
<dbReference type="InterPro" id="IPR050288">
    <property type="entry name" value="Cellulose_deg_GH3"/>
</dbReference>
<dbReference type="EMBL" id="JOWA01000102">
    <property type="protein sequence ID" value="KEZ42101.1"/>
    <property type="molecule type" value="Genomic_DNA"/>
</dbReference>
<dbReference type="GO" id="GO:0009251">
    <property type="term" value="P:glucan catabolic process"/>
    <property type="evidence" value="ECO:0007669"/>
    <property type="project" value="TreeGrafter"/>
</dbReference>
<reference evidence="13 14" key="1">
    <citation type="journal article" date="2014" name="Genome Announc.">
        <title>Draft genome sequence of the pathogenic fungus Scedosporium apiospermum.</title>
        <authorList>
            <person name="Vandeputte P."/>
            <person name="Ghamrawi S."/>
            <person name="Rechenmann M."/>
            <person name="Iltis A."/>
            <person name="Giraud S."/>
            <person name="Fleury M."/>
            <person name="Thornton C."/>
            <person name="Delhaes L."/>
            <person name="Meyer W."/>
            <person name="Papon N."/>
            <person name="Bouchara J.P."/>
        </authorList>
    </citation>
    <scope>NUCLEOTIDE SEQUENCE [LARGE SCALE GENOMIC DNA]</scope>
    <source>
        <strain evidence="13 14">IHEM 14462</strain>
    </source>
</reference>
<dbReference type="InterPro" id="IPR036962">
    <property type="entry name" value="Glyco_hydro_3_N_sf"/>
</dbReference>
<evidence type="ECO:0000256" key="4">
    <source>
        <dbReference type="ARBA" id="ARBA00012744"/>
    </source>
</evidence>
<evidence type="ECO:0000259" key="11">
    <source>
        <dbReference type="Pfam" id="PF00933"/>
    </source>
</evidence>
<dbReference type="Pfam" id="PF00933">
    <property type="entry name" value="Glyco_hydro_3"/>
    <property type="match status" value="1"/>
</dbReference>
<keyword evidence="8" id="KW-0119">Carbohydrate metabolism</keyword>
<dbReference type="Proteomes" id="UP000028545">
    <property type="component" value="Unassembled WGS sequence"/>
</dbReference>
<name>A0A084G439_PSEDA</name>
<accession>A0A084G439</accession>
<dbReference type="EC" id="3.2.1.21" evidence="4"/>
<comment type="caution">
    <text evidence="13">The sequence shown here is derived from an EMBL/GenBank/DDBJ whole genome shotgun (WGS) entry which is preliminary data.</text>
</comment>
<gene>
    <name evidence="13" type="ORF">SAPIO_CDS6338</name>
</gene>
<dbReference type="InterPro" id="IPR017853">
    <property type="entry name" value="GH"/>
</dbReference>
<evidence type="ECO:0000313" key="13">
    <source>
        <dbReference type="EMBL" id="KEZ42101.1"/>
    </source>
</evidence>
<dbReference type="OrthoDB" id="416222at2759"/>
<dbReference type="HOGENOM" id="CLU_589446_0_0_1"/>
<evidence type="ECO:0000256" key="3">
    <source>
        <dbReference type="ARBA" id="ARBA00005336"/>
    </source>
</evidence>
<dbReference type="OMA" id="MHEVYLC"/>